<dbReference type="PANTHER" id="PTHR42718">
    <property type="entry name" value="MAJOR FACILITATOR SUPERFAMILY MULTIDRUG TRANSPORTER MFSC"/>
    <property type="match status" value="1"/>
</dbReference>
<feature type="transmembrane region" description="Helical" evidence="9">
    <location>
        <begin position="238"/>
        <end position="254"/>
    </location>
</feature>
<dbReference type="EMBL" id="CP104064">
    <property type="protein sequence ID" value="WAH38330.1"/>
    <property type="molecule type" value="Genomic_DNA"/>
</dbReference>
<feature type="transmembrane region" description="Helical" evidence="9">
    <location>
        <begin position="149"/>
        <end position="169"/>
    </location>
</feature>
<dbReference type="SUPFAM" id="SSF103473">
    <property type="entry name" value="MFS general substrate transporter"/>
    <property type="match status" value="1"/>
</dbReference>
<dbReference type="Proteomes" id="UP001164803">
    <property type="component" value="Chromosome"/>
</dbReference>
<evidence type="ECO:0000256" key="4">
    <source>
        <dbReference type="ARBA" id="ARBA00022475"/>
    </source>
</evidence>
<accession>A0ABY6Z8F6</accession>
<feature type="transmembrane region" description="Helical" evidence="9">
    <location>
        <begin position="369"/>
        <end position="391"/>
    </location>
</feature>
<evidence type="ECO:0000256" key="6">
    <source>
        <dbReference type="ARBA" id="ARBA00022989"/>
    </source>
</evidence>
<dbReference type="PANTHER" id="PTHR42718:SF9">
    <property type="entry name" value="MAJOR FACILITATOR SUPERFAMILY MULTIDRUG TRANSPORTER MFSC"/>
    <property type="match status" value="1"/>
</dbReference>
<protein>
    <submittedName>
        <fullName evidence="11">DHA2 family efflux MFS transporter permease subunit</fullName>
    </submittedName>
</protein>
<dbReference type="InterPro" id="IPR004638">
    <property type="entry name" value="EmrB-like"/>
</dbReference>
<feature type="domain" description="Major facilitator superfamily (MFS) profile" evidence="10">
    <location>
        <begin position="21"/>
        <end position="515"/>
    </location>
</feature>
<feature type="transmembrane region" description="Helical" evidence="9">
    <location>
        <begin position="403"/>
        <end position="424"/>
    </location>
</feature>
<evidence type="ECO:0000256" key="8">
    <source>
        <dbReference type="SAM" id="MobiDB-lite"/>
    </source>
</evidence>
<organism evidence="11 12">
    <name type="scientific">Alicyclobacillus dauci</name>
    <dbReference type="NCBI Taxonomy" id="1475485"/>
    <lineage>
        <taxon>Bacteria</taxon>
        <taxon>Bacillati</taxon>
        <taxon>Bacillota</taxon>
        <taxon>Bacilli</taxon>
        <taxon>Bacillales</taxon>
        <taxon>Alicyclobacillaceae</taxon>
        <taxon>Alicyclobacillus</taxon>
    </lineage>
</organism>
<evidence type="ECO:0000256" key="5">
    <source>
        <dbReference type="ARBA" id="ARBA00022692"/>
    </source>
</evidence>
<keyword evidence="3" id="KW-0813">Transport</keyword>
<feature type="transmembrane region" description="Helical" evidence="9">
    <location>
        <begin position="492"/>
        <end position="510"/>
    </location>
</feature>
<evidence type="ECO:0000256" key="1">
    <source>
        <dbReference type="ARBA" id="ARBA00004651"/>
    </source>
</evidence>
<evidence type="ECO:0000256" key="7">
    <source>
        <dbReference type="ARBA" id="ARBA00023136"/>
    </source>
</evidence>
<keyword evidence="5 9" id="KW-0812">Transmembrane</keyword>
<keyword evidence="7 9" id="KW-0472">Membrane</keyword>
<dbReference type="NCBIfam" id="TIGR00711">
    <property type="entry name" value="efflux_EmrB"/>
    <property type="match status" value="1"/>
</dbReference>
<dbReference type="RefSeq" id="WP_268045895.1">
    <property type="nucleotide sequence ID" value="NZ_CP104064.1"/>
</dbReference>
<evidence type="ECO:0000256" key="9">
    <source>
        <dbReference type="SAM" id="Phobius"/>
    </source>
</evidence>
<keyword evidence="4" id="KW-1003">Cell membrane</keyword>
<evidence type="ECO:0000313" key="12">
    <source>
        <dbReference type="Proteomes" id="UP001164803"/>
    </source>
</evidence>
<dbReference type="InterPro" id="IPR036259">
    <property type="entry name" value="MFS_trans_sf"/>
</dbReference>
<evidence type="ECO:0000313" key="11">
    <source>
        <dbReference type="EMBL" id="WAH38330.1"/>
    </source>
</evidence>
<evidence type="ECO:0000259" key="10">
    <source>
        <dbReference type="PROSITE" id="PS50850"/>
    </source>
</evidence>
<feature type="transmembrane region" description="Helical" evidence="9">
    <location>
        <begin position="21"/>
        <end position="43"/>
    </location>
</feature>
<evidence type="ECO:0000256" key="3">
    <source>
        <dbReference type="ARBA" id="ARBA00022448"/>
    </source>
</evidence>
<dbReference type="Pfam" id="PF07690">
    <property type="entry name" value="MFS_1"/>
    <property type="match status" value="1"/>
</dbReference>
<dbReference type="PRINTS" id="PR01036">
    <property type="entry name" value="TCRTETB"/>
</dbReference>
<feature type="transmembrane region" description="Helical" evidence="9">
    <location>
        <begin position="87"/>
        <end position="106"/>
    </location>
</feature>
<feature type="transmembrane region" description="Helical" evidence="9">
    <location>
        <begin position="175"/>
        <end position="196"/>
    </location>
</feature>
<gene>
    <name evidence="11" type="ORF">NZD86_07580</name>
</gene>
<feature type="transmembrane region" description="Helical" evidence="9">
    <location>
        <begin position="274"/>
        <end position="299"/>
    </location>
</feature>
<feature type="transmembrane region" description="Helical" evidence="9">
    <location>
        <begin position="63"/>
        <end position="80"/>
    </location>
</feature>
<feature type="transmembrane region" description="Helical" evidence="9">
    <location>
        <begin position="208"/>
        <end position="226"/>
    </location>
</feature>
<comment type="subcellular location">
    <subcellularLocation>
        <location evidence="1">Cell membrane</location>
        <topology evidence="1">Multi-pass membrane protein</topology>
    </subcellularLocation>
</comment>
<dbReference type="InterPro" id="IPR011701">
    <property type="entry name" value="MFS"/>
</dbReference>
<dbReference type="Gene3D" id="1.20.1250.20">
    <property type="entry name" value="MFS general substrate transporter like domains"/>
    <property type="match status" value="1"/>
</dbReference>
<keyword evidence="12" id="KW-1185">Reference proteome</keyword>
<evidence type="ECO:0000256" key="2">
    <source>
        <dbReference type="ARBA" id="ARBA00008537"/>
    </source>
</evidence>
<feature type="transmembrane region" description="Helical" evidence="9">
    <location>
        <begin position="112"/>
        <end position="137"/>
    </location>
</feature>
<keyword evidence="6 9" id="KW-1133">Transmembrane helix</keyword>
<sequence>MNREARGLGNGSAATIHKAPILISLVLGAFAAILNQTLLNVAIPKLMTEFNVSADTIQWLTTGYMLTNGIVIPGTAFLMGTFTTRQLFLGSMACFGIGSVFCAAAPDFTVMMIGRVIQAAGAGVVMPLMMTVIMNLYPPETRGRAMGTIGIAMFFAPAVGPTLSGWIIQNYSWRLLFYIVIPVAVIDLIVAAIFLRNVMERTFPKFEVVSFLTSTIGLGALLYGFSEAGSKGWGSAEVRVSIIVGLVFLVLFVIRELTSTHPLLNLRVFKYGGYSLAAAVSCVINMAMFGGALLTPMYIQNIRGYTPLHSGLLLLPGAIVMGIMSPISGALLDRIGIRPLAIVGLLITVITTRELSYLTINTPLGHIEWIYTFRMFGMGFIMMTIMTSGLNHLPREFAAHGTAAANTVRMVAGSLGTSLLITVMTNRTTTHYNQYVNTVTSTNPQIYNQVQQLTQAIAAQTGKSVQTARGLVQYILHGKAEQLASVQGVNDAFLVATAISVVALVMSFFLRRAKKETPKEQPQPRLALPVPTEPQQ</sequence>
<name>A0ABY6Z8F6_9BACL</name>
<dbReference type="CDD" id="cd17503">
    <property type="entry name" value="MFS_LmrB_MDR_like"/>
    <property type="match status" value="1"/>
</dbReference>
<dbReference type="Gene3D" id="1.20.1720.10">
    <property type="entry name" value="Multidrug resistance protein D"/>
    <property type="match status" value="1"/>
</dbReference>
<reference evidence="11" key="1">
    <citation type="submission" date="2022-08" db="EMBL/GenBank/DDBJ databases">
        <title>Alicyclobacillus dauci DSM2870, complete genome.</title>
        <authorList>
            <person name="Wang Q."/>
            <person name="Cai R."/>
            <person name="Wang Z."/>
        </authorList>
    </citation>
    <scope>NUCLEOTIDE SEQUENCE</scope>
    <source>
        <strain evidence="11">DSM 28700</strain>
    </source>
</reference>
<dbReference type="PROSITE" id="PS50850">
    <property type="entry name" value="MFS"/>
    <property type="match status" value="1"/>
</dbReference>
<dbReference type="InterPro" id="IPR020846">
    <property type="entry name" value="MFS_dom"/>
</dbReference>
<proteinExistence type="inferred from homology"/>
<feature type="transmembrane region" description="Helical" evidence="9">
    <location>
        <begin position="339"/>
        <end position="357"/>
    </location>
</feature>
<feature type="region of interest" description="Disordered" evidence="8">
    <location>
        <begin position="516"/>
        <end position="536"/>
    </location>
</feature>
<feature type="transmembrane region" description="Helical" evidence="9">
    <location>
        <begin position="311"/>
        <end position="332"/>
    </location>
</feature>
<comment type="similarity">
    <text evidence="2">Belongs to the major facilitator superfamily. EmrB family.</text>
</comment>